<dbReference type="EMBL" id="QGNW01000007">
    <property type="protein sequence ID" value="RVX20384.1"/>
    <property type="molecule type" value="Genomic_DNA"/>
</dbReference>
<reference evidence="1 2" key="1">
    <citation type="journal article" date="2018" name="PLoS Genet.">
        <title>Population sequencing reveals clonal diversity and ancestral inbreeding in the grapevine cultivar Chardonnay.</title>
        <authorList>
            <person name="Roach M.J."/>
            <person name="Johnson D.L."/>
            <person name="Bohlmann J."/>
            <person name="van Vuuren H.J."/>
            <person name="Jones S.J."/>
            <person name="Pretorius I.S."/>
            <person name="Schmidt S.A."/>
            <person name="Borneman A.R."/>
        </authorList>
    </citation>
    <scope>NUCLEOTIDE SEQUENCE [LARGE SCALE GENOMIC DNA]</scope>
    <source>
        <strain evidence="2">cv. Chardonnay</strain>
        <tissue evidence="1">Leaf</tissue>
    </source>
</reference>
<proteinExistence type="predicted"/>
<gene>
    <name evidence="1" type="ORF">CK203_004489</name>
</gene>
<name>A0A438KGR4_VITVI</name>
<dbReference type="Proteomes" id="UP000288805">
    <property type="component" value="Unassembled WGS sequence"/>
</dbReference>
<organism evidence="1 2">
    <name type="scientific">Vitis vinifera</name>
    <name type="common">Grape</name>
    <dbReference type="NCBI Taxonomy" id="29760"/>
    <lineage>
        <taxon>Eukaryota</taxon>
        <taxon>Viridiplantae</taxon>
        <taxon>Streptophyta</taxon>
        <taxon>Embryophyta</taxon>
        <taxon>Tracheophyta</taxon>
        <taxon>Spermatophyta</taxon>
        <taxon>Magnoliopsida</taxon>
        <taxon>eudicotyledons</taxon>
        <taxon>Gunneridae</taxon>
        <taxon>Pentapetalae</taxon>
        <taxon>rosids</taxon>
        <taxon>Vitales</taxon>
        <taxon>Vitaceae</taxon>
        <taxon>Viteae</taxon>
        <taxon>Vitis</taxon>
    </lineage>
</organism>
<dbReference type="AlphaFoldDB" id="A0A438KGR4"/>
<evidence type="ECO:0000313" key="1">
    <source>
        <dbReference type="EMBL" id="RVX20384.1"/>
    </source>
</evidence>
<evidence type="ECO:0000313" key="2">
    <source>
        <dbReference type="Proteomes" id="UP000288805"/>
    </source>
</evidence>
<sequence>MYEGWLVGIRRGWRRKRVARKWLTRRSVRCSRRPEKCAWVVFWLRALGKIGDLLQALLAVWEKDVAGKVAGGECFLTTIRPIGKLWGLGKVAGMKTRSQEGFPELMTRGNWKELASSKDAWVEDVWDSSVLGEGGWSLCFSRPLNDWEGALDGDKEREVHCEVALYWFRVEDIDLFSLEQHMEGVGVT</sequence>
<accession>A0A438KGR4</accession>
<protein>
    <submittedName>
        <fullName evidence="1">Uncharacterized protein</fullName>
    </submittedName>
</protein>
<comment type="caution">
    <text evidence="1">The sequence shown here is derived from an EMBL/GenBank/DDBJ whole genome shotgun (WGS) entry which is preliminary data.</text>
</comment>